<dbReference type="SUPFAM" id="SSF52540">
    <property type="entry name" value="P-loop containing nucleoside triphosphate hydrolases"/>
    <property type="match status" value="1"/>
</dbReference>
<dbReference type="GO" id="GO:0005525">
    <property type="term" value="F:GTP binding"/>
    <property type="evidence" value="ECO:0007669"/>
    <property type="project" value="InterPro"/>
</dbReference>
<accession>A0A1Q6DTQ4</accession>
<protein>
    <submittedName>
        <fullName evidence="2">Fe2+ transport system protein B FeoB</fullName>
    </submittedName>
</protein>
<dbReference type="InterPro" id="IPR027417">
    <property type="entry name" value="P-loop_NTPase"/>
</dbReference>
<dbReference type="Pfam" id="PF07670">
    <property type="entry name" value="Gate"/>
    <property type="match status" value="2"/>
</dbReference>
<dbReference type="InterPro" id="IPR030389">
    <property type="entry name" value="G_FEOB_dom"/>
</dbReference>
<dbReference type="GO" id="GO:0015093">
    <property type="term" value="F:ferrous iron transmembrane transporter activity"/>
    <property type="evidence" value="ECO:0007669"/>
    <property type="project" value="InterPro"/>
</dbReference>
<proteinExistence type="predicted"/>
<dbReference type="GO" id="GO:0005886">
    <property type="term" value="C:plasma membrane"/>
    <property type="evidence" value="ECO:0007669"/>
    <property type="project" value="TreeGrafter"/>
</dbReference>
<dbReference type="AlphaFoldDB" id="A0A1Q6DTQ4"/>
<dbReference type="Gene3D" id="3.40.50.300">
    <property type="entry name" value="P-loop containing nucleotide triphosphate hydrolases"/>
    <property type="match status" value="1"/>
</dbReference>
<dbReference type="InterPro" id="IPR011642">
    <property type="entry name" value="Gate_dom"/>
</dbReference>
<evidence type="ECO:0000259" key="1">
    <source>
        <dbReference type="PROSITE" id="PS51711"/>
    </source>
</evidence>
<dbReference type="InterPro" id="IPR050860">
    <property type="entry name" value="FeoB_GTPase"/>
</dbReference>
<sequence>MKRILLVGNPNVGKSVFFSRLTGAKVITSNYPGTTIDYKKGYAKIDEEEYEIVDVPGTYSLSPDSKAEKIASDFVEEGDIVINVLDATNLERNLYLTLELLEKDIPVIVALNMWDETKHRGISIDLDALEEDLEVPVVPTVALTGEGFKELTSKISELETVEFEEHTSDEKWAKIGEIIEDVQEIEDKEHTIRERISEATIRPLTGIPIALGVLYLTFRLIRFIGEWLIGNVTEPFFHEIYSPLILGLADLMGRGFLFDILIGSLIDGKIAFMESMGLLTTGIFVPFGAVLPYILSFYFTLSLLEDSGYLPRLGTLLDNVFHKLGMHGYGIIPVFLGLGCNVPGALATRTLESEKQRFISSTLLAISIPCMAQTAMIFGVLGPFGMQYIFIVFITLALLYLVMGLILNNLTEGESPEIFLEIPPYRKPDLVTVLKKTYMRVKWFIKEAVPYLFLGIVLVNLAYFLGFLDFISGITAPIIVNLFGLPKEAVSALVVGFLRKDLAMGMLLGLGMSPMQLVIASTMLTIYFPCAATFATLLKELGIRDLLKSTVIMIVTVFVIGTLMRLILI</sequence>
<dbReference type="InterPro" id="IPR005225">
    <property type="entry name" value="Small_GTP-bd"/>
</dbReference>
<dbReference type="Proteomes" id="UP000185744">
    <property type="component" value="Unassembled WGS sequence"/>
</dbReference>
<dbReference type="CDD" id="cd01879">
    <property type="entry name" value="FeoB"/>
    <property type="match status" value="1"/>
</dbReference>
<dbReference type="InterPro" id="IPR006073">
    <property type="entry name" value="GTP-bd"/>
</dbReference>
<comment type="caution">
    <text evidence="2">The sequence shown here is derived from an EMBL/GenBank/DDBJ whole genome shotgun (WGS) entry which is preliminary data.</text>
</comment>
<dbReference type="PRINTS" id="PR00326">
    <property type="entry name" value="GTP1OBG"/>
</dbReference>
<dbReference type="NCBIfam" id="TIGR00231">
    <property type="entry name" value="small_GTP"/>
    <property type="match status" value="1"/>
</dbReference>
<evidence type="ECO:0000313" key="3">
    <source>
        <dbReference type="Proteomes" id="UP000185744"/>
    </source>
</evidence>
<keyword evidence="3" id="KW-1185">Reference proteome</keyword>
<dbReference type="STRING" id="1903181.BTN85_0195"/>
<dbReference type="PANTHER" id="PTHR43185">
    <property type="entry name" value="FERROUS IRON TRANSPORT PROTEIN B"/>
    <property type="match status" value="1"/>
</dbReference>
<reference evidence="2" key="1">
    <citation type="submission" date="2016-12" db="EMBL/GenBank/DDBJ databases">
        <title>Discovery of methanogenic haloarchaea.</title>
        <authorList>
            <person name="Sorokin D.Y."/>
            <person name="Makarova K.S."/>
            <person name="Abbas B."/>
            <person name="Ferrer M."/>
            <person name="Golyshin P.N."/>
        </authorList>
    </citation>
    <scope>NUCLEOTIDE SEQUENCE [LARGE SCALE GENOMIC DNA]</scope>
    <source>
        <strain evidence="2">HMET1</strain>
    </source>
</reference>
<evidence type="ECO:0000313" key="2">
    <source>
        <dbReference type="EMBL" id="OKY77727.1"/>
    </source>
</evidence>
<dbReference type="Pfam" id="PF07664">
    <property type="entry name" value="FeoB_C"/>
    <property type="match status" value="1"/>
</dbReference>
<dbReference type="PROSITE" id="PS51711">
    <property type="entry name" value="G_FEOB"/>
    <property type="match status" value="1"/>
</dbReference>
<gene>
    <name evidence="2" type="ORF">BTN85_0195</name>
</gene>
<dbReference type="InParanoid" id="A0A1Q6DTQ4"/>
<feature type="domain" description="FeoB-type G" evidence="1">
    <location>
        <begin position="1"/>
        <end position="161"/>
    </location>
</feature>
<name>A0A1Q6DTQ4_METT1</name>
<dbReference type="EMBL" id="MSDW01000001">
    <property type="protein sequence ID" value="OKY77727.1"/>
    <property type="molecule type" value="Genomic_DNA"/>
</dbReference>
<organism evidence="2 3">
    <name type="scientific">Methanohalarchaeum thermophilum</name>
    <dbReference type="NCBI Taxonomy" id="1903181"/>
    <lineage>
        <taxon>Archaea</taxon>
        <taxon>Methanobacteriati</taxon>
        <taxon>Methanobacteriota</taxon>
        <taxon>Methanonatronarchaeia</taxon>
        <taxon>Methanonatronarchaeales</taxon>
        <taxon>Methanonatronarchaeaceae</taxon>
        <taxon>Candidatus Methanohalarchaeum</taxon>
    </lineage>
</organism>
<dbReference type="PANTHER" id="PTHR43185:SF1">
    <property type="entry name" value="FE(2+) TRANSPORTER FEOB"/>
    <property type="match status" value="1"/>
</dbReference>
<dbReference type="Pfam" id="PF02421">
    <property type="entry name" value="FeoB_N"/>
    <property type="match status" value="1"/>
</dbReference>
<dbReference type="InterPro" id="IPR011640">
    <property type="entry name" value="Fe2_transport_prot_B_C"/>
</dbReference>